<evidence type="ECO:0000256" key="1">
    <source>
        <dbReference type="SAM" id="MobiDB-lite"/>
    </source>
</evidence>
<reference evidence="2" key="1">
    <citation type="journal article" date="2022" name="bioRxiv">
        <title>Sequencing and chromosome-scale assembly of the giantPleurodeles waltlgenome.</title>
        <authorList>
            <person name="Brown T."/>
            <person name="Elewa A."/>
            <person name="Iarovenko S."/>
            <person name="Subramanian E."/>
            <person name="Araus A.J."/>
            <person name="Petzold A."/>
            <person name="Susuki M."/>
            <person name="Suzuki K.-i.T."/>
            <person name="Hayashi T."/>
            <person name="Toyoda A."/>
            <person name="Oliveira C."/>
            <person name="Osipova E."/>
            <person name="Leigh N.D."/>
            <person name="Simon A."/>
            <person name="Yun M.H."/>
        </authorList>
    </citation>
    <scope>NUCLEOTIDE SEQUENCE</scope>
    <source>
        <strain evidence="2">20211129_DDA</strain>
        <tissue evidence="2">Liver</tissue>
    </source>
</reference>
<dbReference type="AlphaFoldDB" id="A0AAV7KU12"/>
<accession>A0AAV7KU12</accession>
<sequence length="96" mass="9996">MSGPLWSALEQALSVSQGSVCTGEGRCVARAHSAGPPNRCSLPAEARPSNTDRSGGPTDPGSKPQAHQGRAEMSSGWRVMRSAVELQGKAPTRRPS</sequence>
<evidence type="ECO:0000313" key="2">
    <source>
        <dbReference type="EMBL" id="KAJ1082971.1"/>
    </source>
</evidence>
<name>A0AAV7KU12_PLEWA</name>
<feature type="region of interest" description="Disordered" evidence="1">
    <location>
        <begin position="31"/>
        <end position="96"/>
    </location>
</feature>
<gene>
    <name evidence="2" type="ORF">NDU88_003132</name>
</gene>
<protein>
    <submittedName>
        <fullName evidence="2">Uncharacterized protein</fullName>
    </submittedName>
</protein>
<dbReference type="Proteomes" id="UP001066276">
    <property type="component" value="Chromosome 12"/>
</dbReference>
<keyword evidence="3" id="KW-1185">Reference proteome</keyword>
<comment type="caution">
    <text evidence="2">The sequence shown here is derived from an EMBL/GenBank/DDBJ whole genome shotgun (WGS) entry which is preliminary data.</text>
</comment>
<proteinExistence type="predicted"/>
<dbReference type="EMBL" id="JANPWB010000016">
    <property type="protein sequence ID" value="KAJ1082971.1"/>
    <property type="molecule type" value="Genomic_DNA"/>
</dbReference>
<organism evidence="2 3">
    <name type="scientific">Pleurodeles waltl</name>
    <name type="common">Iberian ribbed newt</name>
    <dbReference type="NCBI Taxonomy" id="8319"/>
    <lineage>
        <taxon>Eukaryota</taxon>
        <taxon>Metazoa</taxon>
        <taxon>Chordata</taxon>
        <taxon>Craniata</taxon>
        <taxon>Vertebrata</taxon>
        <taxon>Euteleostomi</taxon>
        <taxon>Amphibia</taxon>
        <taxon>Batrachia</taxon>
        <taxon>Caudata</taxon>
        <taxon>Salamandroidea</taxon>
        <taxon>Salamandridae</taxon>
        <taxon>Pleurodelinae</taxon>
        <taxon>Pleurodeles</taxon>
    </lineage>
</organism>
<evidence type="ECO:0000313" key="3">
    <source>
        <dbReference type="Proteomes" id="UP001066276"/>
    </source>
</evidence>